<dbReference type="PANTHER" id="PTHR24345:SF91">
    <property type="entry name" value="SERINE_THREONINE-PROTEIN KINASE PLK4"/>
    <property type="match status" value="1"/>
</dbReference>
<evidence type="ECO:0000256" key="2">
    <source>
        <dbReference type="ARBA" id="ARBA00022527"/>
    </source>
</evidence>
<dbReference type="GO" id="GO:0009190">
    <property type="term" value="P:cyclic nucleotide biosynthetic process"/>
    <property type="evidence" value="ECO:0007669"/>
    <property type="project" value="InterPro"/>
</dbReference>
<evidence type="ECO:0000259" key="9">
    <source>
        <dbReference type="PROSITE" id="PS50125"/>
    </source>
</evidence>
<evidence type="ECO:0000256" key="7">
    <source>
        <dbReference type="SAM" id="MobiDB-lite"/>
    </source>
</evidence>
<dbReference type="GO" id="GO:0035556">
    <property type="term" value="P:intracellular signal transduction"/>
    <property type="evidence" value="ECO:0007669"/>
    <property type="project" value="InterPro"/>
</dbReference>
<evidence type="ECO:0000256" key="6">
    <source>
        <dbReference type="ARBA" id="ARBA00022840"/>
    </source>
</evidence>
<accession>A0A5S9F1B9</accession>
<comment type="subcellular location">
    <subcellularLocation>
        <location evidence="1">Membrane</location>
        <topology evidence="1">Single-pass membrane protein</topology>
    </subcellularLocation>
</comment>
<evidence type="ECO:0000256" key="5">
    <source>
        <dbReference type="ARBA" id="ARBA00022777"/>
    </source>
</evidence>
<protein>
    <submittedName>
        <fullName evidence="10">Serine/threonine protein kinase</fullName>
    </submittedName>
</protein>
<keyword evidence="4" id="KW-0547">Nucleotide-binding</keyword>
<keyword evidence="6" id="KW-0067">ATP-binding</keyword>
<feature type="domain" description="Protein kinase" evidence="8">
    <location>
        <begin position="15"/>
        <end position="267"/>
    </location>
</feature>
<dbReference type="GO" id="GO:0016020">
    <property type="term" value="C:membrane"/>
    <property type="evidence" value="ECO:0007669"/>
    <property type="project" value="UniProtKB-SubCell"/>
</dbReference>
<keyword evidence="3" id="KW-0808">Transferase</keyword>
<feature type="compositionally biased region" description="Polar residues" evidence="7">
    <location>
        <begin position="384"/>
        <end position="397"/>
    </location>
</feature>
<dbReference type="InterPro" id="IPR000719">
    <property type="entry name" value="Prot_kinase_dom"/>
</dbReference>
<evidence type="ECO:0000256" key="3">
    <source>
        <dbReference type="ARBA" id="ARBA00022679"/>
    </source>
</evidence>
<organism evidence="10 11">
    <name type="scientific">Uabimicrobium amorphum</name>
    <dbReference type="NCBI Taxonomy" id="2596890"/>
    <lineage>
        <taxon>Bacteria</taxon>
        <taxon>Pseudomonadati</taxon>
        <taxon>Planctomycetota</taxon>
        <taxon>Candidatus Uabimicrobiia</taxon>
        <taxon>Candidatus Uabimicrobiales</taxon>
        <taxon>Candidatus Uabimicrobiaceae</taxon>
        <taxon>Candidatus Uabimicrobium</taxon>
    </lineage>
</organism>
<evidence type="ECO:0000259" key="8">
    <source>
        <dbReference type="PROSITE" id="PS50011"/>
    </source>
</evidence>
<dbReference type="SUPFAM" id="SSF56112">
    <property type="entry name" value="Protein kinase-like (PK-like)"/>
    <property type="match status" value="1"/>
</dbReference>
<gene>
    <name evidence="10" type="ORF">UABAM_00575</name>
</gene>
<feature type="compositionally biased region" description="Polar residues" evidence="7">
    <location>
        <begin position="405"/>
        <end position="418"/>
    </location>
</feature>
<evidence type="ECO:0000256" key="4">
    <source>
        <dbReference type="ARBA" id="ARBA00022741"/>
    </source>
</evidence>
<evidence type="ECO:0000313" key="11">
    <source>
        <dbReference type="Proteomes" id="UP000326354"/>
    </source>
</evidence>
<feature type="compositionally biased region" description="Polar residues" evidence="7">
    <location>
        <begin position="425"/>
        <end position="437"/>
    </location>
</feature>
<reference evidence="10 11" key="1">
    <citation type="submission" date="2019-08" db="EMBL/GenBank/DDBJ databases">
        <title>Complete genome sequence of Candidatus Uab amorphum.</title>
        <authorList>
            <person name="Shiratori T."/>
            <person name="Suzuki S."/>
            <person name="Kakizawa Y."/>
            <person name="Ishida K."/>
        </authorList>
    </citation>
    <scope>NUCLEOTIDE SEQUENCE [LARGE SCALE GENOMIC DNA]</scope>
    <source>
        <strain evidence="10 11">SRT547</strain>
    </source>
</reference>
<keyword evidence="5 10" id="KW-0418">Kinase</keyword>
<dbReference type="GO" id="GO:0004674">
    <property type="term" value="F:protein serine/threonine kinase activity"/>
    <property type="evidence" value="ECO:0007669"/>
    <property type="project" value="UniProtKB-KW"/>
</dbReference>
<dbReference type="InterPro" id="IPR011009">
    <property type="entry name" value="Kinase-like_dom_sf"/>
</dbReference>
<feature type="compositionally biased region" description="Polar residues" evidence="7">
    <location>
        <begin position="346"/>
        <end position="360"/>
    </location>
</feature>
<feature type="region of interest" description="Disordered" evidence="7">
    <location>
        <begin position="336"/>
        <end position="513"/>
    </location>
</feature>
<dbReference type="GO" id="GO:0004016">
    <property type="term" value="F:adenylate cyclase activity"/>
    <property type="evidence" value="ECO:0007669"/>
    <property type="project" value="UniProtKB-ARBA"/>
</dbReference>
<name>A0A5S9F1B9_UABAM</name>
<dbReference type="PROSITE" id="PS50125">
    <property type="entry name" value="GUANYLATE_CYCLASE_2"/>
    <property type="match status" value="1"/>
</dbReference>
<dbReference type="RefSeq" id="WP_173013102.1">
    <property type="nucleotide sequence ID" value="NZ_AP019860.1"/>
</dbReference>
<dbReference type="KEGG" id="uam:UABAM_00575"/>
<dbReference type="InterPro" id="IPR001054">
    <property type="entry name" value="A/G_cyclase"/>
</dbReference>
<keyword evidence="2 10" id="KW-0723">Serine/threonine-protein kinase</keyword>
<dbReference type="PANTHER" id="PTHR24345">
    <property type="entry name" value="SERINE/THREONINE-PROTEIN KINASE PLK"/>
    <property type="match status" value="1"/>
</dbReference>
<dbReference type="GO" id="GO:0005524">
    <property type="term" value="F:ATP binding"/>
    <property type="evidence" value="ECO:0007669"/>
    <property type="project" value="UniProtKB-KW"/>
</dbReference>
<evidence type="ECO:0000256" key="1">
    <source>
        <dbReference type="ARBA" id="ARBA00004167"/>
    </source>
</evidence>
<dbReference type="InterPro" id="IPR029787">
    <property type="entry name" value="Nucleotide_cyclase"/>
</dbReference>
<dbReference type="Gene3D" id="3.30.70.1230">
    <property type="entry name" value="Nucleotide cyclase"/>
    <property type="match status" value="1"/>
</dbReference>
<feature type="compositionally biased region" description="Low complexity" evidence="7">
    <location>
        <begin position="449"/>
        <end position="461"/>
    </location>
</feature>
<dbReference type="PROSITE" id="PS50011">
    <property type="entry name" value="PROTEIN_KINASE_DOM"/>
    <property type="match status" value="1"/>
</dbReference>
<keyword evidence="11" id="KW-1185">Reference proteome</keyword>
<dbReference type="SUPFAM" id="SSF55073">
    <property type="entry name" value="Nucleotide cyclase"/>
    <property type="match status" value="1"/>
</dbReference>
<dbReference type="Gene3D" id="1.10.510.10">
    <property type="entry name" value="Transferase(Phosphotransferase) domain 1"/>
    <property type="match status" value="1"/>
</dbReference>
<feature type="compositionally biased region" description="Polar residues" evidence="7">
    <location>
        <begin position="481"/>
        <end position="513"/>
    </location>
</feature>
<proteinExistence type="predicted"/>
<feature type="domain" description="Guanylate cyclase" evidence="9">
    <location>
        <begin position="753"/>
        <end position="874"/>
    </location>
</feature>
<dbReference type="Proteomes" id="UP000326354">
    <property type="component" value="Chromosome"/>
</dbReference>
<dbReference type="EMBL" id="AP019860">
    <property type="protein sequence ID" value="BBM82232.1"/>
    <property type="molecule type" value="Genomic_DNA"/>
</dbReference>
<evidence type="ECO:0000313" key="10">
    <source>
        <dbReference type="EMBL" id="BBM82232.1"/>
    </source>
</evidence>
<sequence length="995" mass="111424">MQNEFESIEQSIGHIKIQEKLGSSSLGDCYKIEHDEYGICVLKHISQKVTKNKKFISRFFKDLHKFRNLQVEKQLFHENVAKIFDIANYEDDNLYIIREYVPGEELQQTIYSKKKIGILESEKMLLQIISGVGFLHSYEFVFRNLKPNNIIIDDNYNVKLVDFSLPPTQAQYLSPEQCKGKKSGYHSDVYTIGNIFFYYLTGRSVFVGATSKEIMEAHVSQEIPDVKKYRPDLSDAMVGVLAKMLAKSSEERYQNCYQLFFDAQDAAKDKTSSYEAPKKTEVSRVIKKQPIESSWKTTSQDTLETSTIQLIRSGNSWIRPDQNIETSTIELIRDGAGWKMPGSKPAESSSSANEQPQESTLESKDVATTGLGTNIPSVDFGASATETQSSGLSTNIPSVDFGASANETQSSDLSTNIPSVDFGASETQSSDLSTNIPSVDFGASANETQSSDMSFQSFSLSTDNASEEESRSNSMGYLLGRSSSDTVDETNSQDPNNSLDDLFFNPSTPSKTTTARMNIEQFRDAEEQQDVFAESYTISPDDEDLEDVGAPLSVSTASSEDVSASGEITIELPGDASIFDEDAVEYAAVEASTEEFDEGGDSLFEIYLNQGKVDTDDILNTSDGELEAVQDDSMIDEALGGTPEKTVTSEDFTTVFISKEESEQQEENQFEDSVEVELDQSFFQVPSIEINPEDPTPSTKQLISPLVANDFNTNFSEDKFTSNMYEVSQDDSQWLESGTVIDDEQDSQFCPASILFLRVKNKEAQENDLMQMINFFNEITENIEVCVERYNGNFDALMGSYLLSVFNKNGGTEDAWSAIQTSLEVKNDFAKLYPEVNIYSGIHYGEIVKACVGSAKTKRLTSIGDNVDLANELVRLCEYYQCRILLTEDVYSDHKNKVIAREIDYTLVNGRAVRIYELICLASDFLDEDIIKAHDSYSKARRMYNEGKFAQALEKFIGISCILPNDRPTAFHVERCIQFIERPPQNWDGVWRPKT</sequence>
<dbReference type="AlphaFoldDB" id="A0A5S9F1B9"/>
<dbReference type="CDD" id="cd14014">
    <property type="entry name" value="STKc_PknB_like"/>
    <property type="match status" value="1"/>
</dbReference>
<dbReference type="Pfam" id="PF00069">
    <property type="entry name" value="Pkinase"/>
    <property type="match status" value="1"/>
</dbReference>